<dbReference type="PANTHER" id="PTHR30543">
    <property type="entry name" value="CHROMATE REDUCTASE"/>
    <property type="match status" value="1"/>
</dbReference>
<sequence>MTTILGISGSLRKGSLNTALLRAAEQLMPEGSTLDAAGVEGVPLYNADDEAADGVPPAVEELKRRLRAADGLILVTPEYNNSIPGVFKNAIDWMSRPSSEIAQHFGGKPVALIGASPGGFGTILSQEAWLPVLRTLRTRPWFGGRLLVSRANTLTEDGEITDEATRQKLAEFLAGFVAFAKAG</sequence>
<reference evidence="2 3" key="1">
    <citation type="journal article" date="2014" name="Genome Announc.">
        <title>Draft Genome Sequence of Lutibaculum baratangense Strain AMV1T, Isolated from a Mud Volcano in Andamans, India.</title>
        <authorList>
            <person name="Singh A."/>
            <person name="Sreenivas A."/>
            <person name="Sathyanarayana Reddy G."/>
            <person name="Pinnaka A.K."/>
            <person name="Shivaji S."/>
        </authorList>
    </citation>
    <scope>NUCLEOTIDE SEQUENCE [LARGE SCALE GENOMIC DNA]</scope>
    <source>
        <strain evidence="2 3">AMV1</strain>
    </source>
</reference>
<feature type="domain" description="NADPH-dependent FMN reductase-like" evidence="1">
    <location>
        <begin position="3"/>
        <end position="150"/>
    </location>
</feature>
<dbReference type="InterPro" id="IPR029039">
    <property type="entry name" value="Flavoprotein-like_sf"/>
</dbReference>
<evidence type="ECO:0000259" key="1">
    <source>
        <dbReference type="Pfam" id="PF03358"/>
    </source>
</evidence>
<dbReference type="GO" id="GO:0005829">
    <property type="term" value="C:cytosol"/>
    <property type="evidence" value="ECO:0007669"/>
    <property type="project" value="TreeGrafter"/>
</dbReference>
<dbReference type="STRING" id="631454.N177_2630"/>
<dbReference type="SUPFAM" id="SSF52218">
    <property type="entry name" value="Flavoproteins"/>
    <property type="match status" value="1"/>
</dbReference>
<dbReference type="EMBL" id="AWXZ01000035">
    <property type="protein sequence ID" value="ESR24181.1"/>
    <property type="molecule type" value="Genomic_DNA"/>
</dbReference>
<dbReference type="PANTHER" id="PTHR30543:SF21">
    <property type="entry name" value="NAD(P)H-DEPENDENT FMN REDUCTASE LOT6"/>
    <property type="match status" value="1"/>
</dbReference>
<name>V4RDE4_9HYPH</name>
<gene>
    <name evidence="2" type="ORF">N177_2630</name>
</gene>
<dbReference type="Proteomes" id="UP000017819">
    <property type="component" value="Unassembled WGS sequence"/>
</dbReference>
<dbReference type="AlphaFoldDB" id="V4RDE4"/>
<dbReference type="Gene3D" id="3.40.50.360">
    <property type="match status" value="1"/>
</dbReference>
<dbReference type="GO" id="GO:0010181">
    <property type="term" value="F:FMN binding"/>
    <property type="evidence" value="ECO:0007669"/>
    <property type="project" value="TreeGrafter"/>
</dbReference>
<dbReference type="InterPro" id="IPR050712">
    <property type="entry name" value="NAD(P)H-dep_reductase"/>
</dbReference>
<proteinExistence type="predicted"/>
<comment type="caution">
    <text evidence="2">The sequence shown here is derived from an EMBL/GenBank/DDBJ whole genome shotgun (WGS) entry which is preliminary data.</text>
</comment>
<organism evidence="2 3">
    <name type="scientific">Lutibaculum baratangense AMV1</name>
    <dbReference type="NCBI Taxonomy" id="631454"/>
    <lineage>
        <taxon>Bacteria</taxon>
        <taxon>Pseudomonadati</taxon>
        <taxon>Pseudomonadota</taxon>
        <taxon>Alphaproteobacteria</taxon>
        <taxon>Hyphomicrobiales</taxon>
        <taxon>Tepidamorphaceae</taxon>
        <taxon>Lutibaculum</taxon>
    </lineage>
</organism>
<dbReference type="RefSeq" id="WP_023432759.1">
    <property type="nucleotide sequence ID" value="NZ_AWXZ01000035.1"/>
</dbReference>
<dbReference type="OrthoDB" id="9812295at2"/>
<keyword evidence="3" id="KW-1185">Reference proteome</keyword>
<dbReference type="GO" id="GO:0016491">
    <property type="term" value="F:oxidoreductase activity"/>
    <property type="evidence" value="ECO:0007669"/>
    <property type="project" value="InterPro"/>
</dbReference>
<evidence type="ECO:0000313" key="2">
    <source>
        <dbReference type="EMBL" id="ESR24181.1"/>
    </source>
</evidence>
<dbReference type="PATRIC" id="fig|631454.5.peg.2599"/>
<protein>
    <submittedName>
        <fullName evidence="2">NADPH-dependent FMN reductase</fullName>
    </submittedName>
</protein>
<dbReference type="InterPro" id="IPR005025">
    <property type="entry name" value="FMN_Rdtase-like_dom"/>
</dbReference>
<accession>V4RDE4</accession>
<dbReference type="eggNOG" id="COG0431">
    <property type="taxonomic scope" value="Bacteria"/>
</dbReference>
<dbReference type="Pfam" id="PF03358">
    <property type="entry name" value="FMN_red"/>
    <property type="match status" value="1"/>
</dbReference>
<evidence type="ECO:0000313" key="3">
    <source>
        <dbReference type="Proteomes" id="UP000017819"/>
    </source>
</evidence>